<dbReference type="EMBL" id="VOQQ01000001">
    <property type="protein sequence ID" value="TXC63838.1"/>
    <property type="molecule type" value="Genomic_DNA"/>
</dbReference>
<keyword evidence="3" id="KW-1185">Reference proteome</keyword>
<dbReference type="AlphaFoldDB" id="A0A5C6TVV1"/>
<keyword evidence="1" id="KW-0472">Membrane</keyword>
<evidence type="ECO:0000313" key="3">
    <source>
        <dbReference type="Proteomes" id="UP000321249"/>
    </source>
</evidence>
<reference evidence="2 3" key="1">
    <citation type="journal article" date="2015" name="J. Microbiol.">
        <title>Sphingosinicella ginsenosidimutans sp. nov., with ginsenoside converting activity.</title>
        <authorList>
            <person name="Kim J.K."/>
            <person name="Kang M.S."/>
            <person name="Park S.C."/>
            <person name="Kim K.M."/>
            <person name="Choi K."/>
            <person name="Yoon M.H."/>
            <person name="Im W.T."/>
        </authorList>
    </citation>
    <scope>NUCLEOTIDE SEQUENCE [LARGE SCALE GENOMIC DNA]</scope>
    <source>
        <strain evidence="2 3">BS-11</strain>
    </source>
</reference>
<dbReference type="PANTHER" id="PTHR30373">
    <property type="entry name" value="UPF0603 PROTEIN YGCG"/>
    <property type="match status" value="1"/>
</dbReference>
<accession>A0A5C6TVV1</accession>
<dbReference type="Proteomes" id="UP000321249">
    <property type="component" value="Unassembled WGS sequence"/>
</dbReference>
<evidence type="ECO:0000256" key="1">
    <source>
        <dbReference type="SAM" id="Phobius"/>
    </source>
</evidence>
<dbReference type="PANTHER" id="PTHR30373:SF8">
    <property type="entry name" value="BLL7265 PROTEIN"/>
    <property type="match status" value="1"/>
</dbReference>
<dbReference type="Gene3D" id="3.10.310.50">
    <property type="match status" value="1"/>
</dbReference>
<keyword evidence="1" id="KW-1133">Transmembrane helix</keyword>
<dbReference type="RefSeq" id="WP_147043245.1">
    <property type="nucleotide sequence ID" value="NZ_BAABIR010000004.1"/>
</dbReference>
<protein>
    <recommendedName>
        <fullName evidence="4">TPM domain-containing protein</fullName>
    </recommendedName>
</protein>
<evidence type="ECO:0000313" key="2">
    <source>
        <dbReference type="EMBL" id="TXC63838.1"/>
    </source>
</evidence>
<dbReference type="OrthoDB" id="5825388at2"/>
<feature type="transmembrane region" description="Helical" evidence="1">
    <location>
        <begin position="43"/>
        <end position="65"/>
    </location>
</feature>
<organism evidence="2 3">
    <name type="scientific">Allosphingosinicella ginsenosidimutans</name>
    <dbReference type="NCBI Taxonomy" id="1176539"/>
    <lineage>
        <taxon>Bacteria</taxon>
        <taxon>Pseudomonadati</taxon>
        <taxon>Pseudomonadota</taxon>
        <taxon>Alphaproteobacteria</taxon>
        <taxon>Sphingomonadales</taxon>
        <taxon>Sphingomonadaceae</taxon>
        <taxon>Allosphingosinicella</taxon>
    </lineage>
</organism>
<proteinExistence type="predicted"/>
<comment type="caution">
    <text evidence="2">The sequence shown here is derived from an EMBL/GenBank/DDBJ whole genome shotgun (WGS) entry which is preliminary data.</text>
</comment>
<name>A0A5C6TVV1_9SPHN</name>
<sequence length="225" mass="24712">MRQRLSEADHDRVTAAVQAAEAKSDGEIVTIVAPRSDAYHDVALHYAVLLMLLVPAGIALVPQGWIDWWTTLLLGWNAQPTRGEVMLFVFAKLAGAFLIGRLLFAWMPLRMALTPGATKTRRVRRRAIDMFRVTCERRTRGRTGVLLYLSLLEHRAEIVADKAIAEKTAPEDWGEAMAVLIAEVKAGRAGEGMALAVEKIGAVLARVIPPEADNPNELPDSVVEL</sequence>
<keyword evidence="1" id="KW-0812">Transmembrane</keyword>
<evidence type="ECO:0008006" key="4">
    <source>
        <dbReference type="Google" id="ProtNLM"/>
    </source>
</evidence>
<feature type="transmembrane region" description="Helical" evidence="1">
    <location>
        <begin position="85"/>
        <end position="104"/>
    </location>
</feature>
<gene>
    <name evidence="2" type="ORF">FRZ32_09315</name>
</gene>